<dbReference type="AlphaFoldDB" id="A0A8J7K4G9"/>
<dbReference type="GO" id="GO:0030246">
    <property type="term" value="F:carbohydrate binding"/>
    <property type="evidence" value="ECO:0007669"/>
    <property type="project" value="InterPro"/>
</dbReference>
<dbReference type="GO" id="GO:0005975">
    <property type="term" value="P:carbohydrate metabolic process"/>
    <property type="evidence" value="ECO:0007669"/>
    <property type="project" value="InterPro"/>
</dbReference>
<dbReference type="Gene3D" id="2.60.40.1180">
    <property type="entry name" value="Golgi alpha-mannosidase II"/>
    <property type="match status" value="2"/>
</dbReference>
<dbReference type="RefSeq" id="WP_194183085.1">
    <property type="nucleotide sequence ID" value="NZ_JADGIK010000005.1"/>
</dbReference>
<dbReference type="CDD" id="cd14752">
    <property type="entry name" value="GH31_N"/>
    <property type="match status" value="1"/>
</dbReference>
<keyword evidence="2" id="KW-0378">Hydrolase</keyword>
<keyword evidence="3" id="KW-0732">Signal</keyword>
<comment type="caution">
    <text evidence="8">The sequence shown here is derived from an EMBL/GenBank/DDBJ whole genome shotgun (WGS) entry which is preliminary data.</text>
</comment>
<reference evidence="8" key="1">
    <citation type="submission" date="2020-10" db="EMBL/GenBank/DDBJ databases">
        <authorList>
            <person name="Lu T."/>
            <person name="Wang Q."/>
            <person name="Han X."/>
        </authorList>
    </citation>
    <scope>NUCLEOTIDE SEQUENCE</scope>
    <source>
        <strain evidence="8">WQ 117</strain>
    </source>
</reference>
<name>A0A8J7K4G9_9FLAO</name>
<protein>
    <submittedName>
        <fullName evidence="8">DUF4968 domain-containing protein</fullName>
    </submittedName>
</protein>
<sequence length="789" mass="90222">MKKLTLSIILLSTIAWAQNPNRSFQSYKKVQNGVEVKTNDGTYYIQPYSEKIVETSFVPNGQQSKDGSHAVIMKPQSVSSKIKDSKKELVIETKGLKTVINKAPFQVKYYYKDKLVTSEKLGYQQVNDSTETIQFNLTKDEALYGAGARVLGMNRRGNRLELYNRAHYGYETESKLMNFTMPIAISSNQYMIHFDNAPIGFLDFDSKKANELTYETISGNKKYQVVVGDSWADMVSNYTNLTGKQEMLPRWAMGNIASRMGYHDQAEVKFVVDKFRRDSIPLDGIILDLYWFGKTVQGTMGNLDWDKDNFNRPDEMIAYNKKQGVKTVLITEPFILTTSSKWDEAVQKDVLAKTKDGKPFTYDFYFGNTGLIDIFKPEAKTWFWNVYKKFINQGIDGWWGDLGEPEVHPKALQHINGSADEVHNIYGSEWAKLVYDGYKKDFPEQRPFILMRSAYSGAQRYGMIPWSGDVNRTWGGLHGQTEISLQMGMQGIPYMHSDLGGFAGNYEDDELYTRWLQYGVFQPIYRPHAQEDVPSEPIFKNLATKELAKQAIELRYQLMPYNYTLVYENSISGQPLMLPLFFEDDSNKELLNVSTTYFWGKNFLVSPIVEKGLKTQQVHFPKGANWFGFYTDEKVEGGQVKAIKTVENSIPTYVRGGSFIPMAKLVQTTEDYNLDEFEVHYFFDQEVKNSSDYIYNDDGKTPNAFEKGMFEKINFSSKVDKSSLKIEIATEKGKNYQGSTKKVKLVIHNAPSNLKLNEGLNGTYDATKKQFIVELALEAVGKSQINFSF</sequence>
<evidence type="ECO:0000259" key="5">
    <source>
        <dbReference type="Pfam" id="PF13802"/>
    </source>
</evidence>
<dbReference type="PANTHER" id="PTHR43863">
    <property type="entry name" value="HYDROLASE, PUTATIVE (AFU_ORTHOLOGUE AFUA_1G03140)-RELATED"/>
    <property type="match status" value="1"/>
</dbReference>
<evidence type="ECO:0000256" key="3">
    <source>
        <dbReference type="SAM" id="SignalP"/>
    </source>
</evidence>
<dbReference type="Pfam" id="PF17137">
    <property type="entry name" value="DUF5110"/>
    <property type="match status" value="1"/>
</dbReference>
<proteinExistence type="inferred from homology"/>
<feature type="domain" description="Glycoside hydrolase family 31 N-terminal" evidence="5">
    <location>
        <begin position="45"/>
        <end position="197"/>
    </location>
</feature>
<evidence type="ECO:0000256" key="1">
    <source>
        <dbReference type="ARBA" id="ARBA00007806"/>
    </source>
</evidence>
<dbReference type="SUPFAM" id="SSF74650">
    <property type="entry name" value="Galactose mutarotase-like"/>
    <property type="match status" value="1"/>
</dbReference>
<organism evidence="8 9">
    <name type="scientific">Faecalibacter rhinopitheci</name>
    <dbReference type="NCBI Taxonomy" id="2779678"/>
    <lineage>
        <taxon>Bacteria</taxon>
        <taxon>Pseudomonadati</taxon>
        <taxon>Bacteroidota</taxon>
        <taxon>Flavobacteriia</taxon>
        <taxon>Flavobacteriales</taxon>
        <taxon>Weeksellaceae</taxon>
        <taxon>Faecalibacter</taxon>
    </lineage>
</organism>
<dbReference type="InterPro" id="IPR000322">
    <property type="entry name" value="Glyco_hydro_31_TIM"/>
</dbReference>
<dbReference type="SUPFAM" id="SSF51011">
    <property type="entry name" value="Glycosyl hydrolase domain"/>
    <property type="match status" value="1"/>
</dbReference>
<evidence type="ECO:0000259" key="4">
    <source>
        <dbReference type="Pfam" id="PF01055"/>
    </source>
</evidence>
<dbReference type="PANTHER" id="PTHR43863:SF2">
    <property type="entry name" value="MALTASE-GLUCOAMYLASE"/>
    <property type="match status" value="1"/>
</dbReference>
<dbReference type="InterPro" id="IPR033403">
    <property type="entry name" value="DUF5110"/>
</dbReference>
<gene>
    <name evidence="8" type="ORF">IM532_08800</name>
</gene>
<evidence type="ECO:0000259" key="6">
    <source>
        <dbReference type="Pfam" id="PF17137"/>
    </source>
</evidence>
<dbReference type="InterPro" id="IPR051816">
    <property type="entry name" value="Glycosyl_Hydrolase_31"/>
</dbReference>
<dbReference type="Proteomes" id="UP000608754">
    <property type="component" value="Unassembled WGS sequence"/>
</dbReference>
<feature type="domain" description="Glycosyl hydrolase family 31 C-terminal" evidence="7">
    <location>
        <begin position="573"/>
        <end position="660"/>
    </location>
</feature>
<feature type="domain" description="DUF5110" evidence="6">
    <location>
        <begin position="681"/>
        <end position="749"/>
    </location>
</feature>
<dbReference type="Gene3D" id="2.60.40.1760">
    <property type="entry name" value="glycosyl hydrolase (family 31)"/>
    <property type="match status" value="1"/>
</dbReference>
<dbReference type="InterPro" id="IPR025887">
    <property type="entry name" value="Glyco_hydro_31_N_dom"/>
</dbReference>
<feature type="chain" id="PRO_5035167190" evidence="3">
    <location>
        <begin position="18"/>
        <end position="789"/>
    </location>
</feature>
<evidence type="ECO:0000256" key="2">
    <source>
        <dbReference type="RuleBase" id="RU361185"/>
    </source>
</evidence>
<dbReference type="Pfam" id="PF01055">
    <property type="entry name" value="Glyco_hydro_31_2nd"/>
    <property type="match status" value="1"/>
</dbReference>
<dbReference type="InterPro" id="IPR017853">
    <property type="entry name" value="GH"/>
</dbReference>
<dbReference type="InterPro" id="IPR011013">
    <property type="entry name" value="Gal_mutarotase_sf_dom"/>
</dbReference>
<accession>A0A8J7K4G9</accession>
<dbReference type="EMBL" id="JADGIK010000005">
    <property type="protein sequence ID" value="MBF0597544.1"/>
    <property type="molecule type" value="Genomic_DNA"/>
</dbReference>
<feature type="domain" description="Glycoside hydrolase family 31 TIM barrel" evidence="4">
    <location>
        <begin position="246"/>
        <end position="565"/>
    </location>
</feature>
<dbReference type="GO" id="GO:0004553">
    <property type="term" value="F:hydrolase activity, hydrolyzing O-glycosyl compounds"/>
    <property type="evidence" value="ECO:0007669"/>
    <property type="project" value="InterPro"/>
</dbReference>
<dbReference type="InterPro" id="IPR048395">
    <property type="entry name" value="Glyco_hydro_31_C"/>
</dbReference>
<keyword evidence="9" id="KW-1185">Reference proteome</keyword>
<evidence type="ECO:0000259" key="7">
    <source>
        <dbReference type="Pfam" id="PF21365"/>
    </source>
</evidence>
<dbReference type="InterPro" id="IPR013780">
    <property type="entry name" value="Glyco_hydro_b"/>
</dbReference>
<evidence type="ECO:0000313" key="8">
    <source>
        <dbReference type="EMBL" id="MBF0597544.1"/>
    </source>
</evidence>
<comment type="similarity">
    <text evidence="1 2">Belongs to the glycosyl hydrolase 31 family.</text>
</comment>
<dbReference type="Gene3D" id="3.20.20.80">
    <property type="entry name" value="Glycosidases"/>
    <property type="match status" value="1"/>
</dbReference>
<dbReference type="Pfam" id="PF21365">
    <property type="entry name" value="Glyco_hydro_31_3rd"/>
    <property type="match status" value="1"/>
</dbReference>
<evidence type="ECO:0000313" key="9">
    <source>
        <dbReference type="Proteomes" id="UP000608754"/>
    </source>
</evidence>
<dbReference type="Pfam" id="PF13802">
    <property type="entry name" value="Gal_mutarotas_2"/>
    <property type="match status" value="1"/>
</dbReference>
<dbReference type="SUPFAM" id="SSF51445">
    <property type="entry name" value="(Trans)glycosidases"/>
    <property type="match status" value="1"/>
</dbReference>
<feature type="signal peptide" evidence="3">
    <location>
        <begin position="1"/>
        <end position="17"/>
    </location>
</feature>
<keyword evidence="2" id="KW-0326">Glycosidase</keyword>
<dbReference type="CDD" id="cd06598">
    <property type="entry name" value="GH31_transferase_CtsZ"/>
    <property type="match status" value="1"/>
</dbReference>